<feature type="region of interest" description="Disordered" evidence="1">
    <location>
        <begin position="614"/>
        <end position="705"/>
    </location>
</feature>
<evidence type="ECO:0000313" key="3">
    <source>
        <dbReference type="EMBL" id="CAA7262942.1"/>
    </source>
</evidence>
<dbReference type="PROSITE" id="PS00109">
    <property type="entry name" value="PROTEIN_KINASE_TYR"/>
    <property type="match status" value="1"/>
</dbReference>
<dbReference type="Gene3D" id="1.10.510.10">
    <property type="entry name" value="Transferase(Phosphotransferase) domain 1"/>
    <property type="match status" value="1"/>
</dbReference>
<dbReference type="SUPFAM" id="SSF56112">
    <property type="entry name" value="Protein kinase-like (PK-like)"/>
    <property type="match status" value="1"/>
</dbReference>
<dbReference type="GO" id="GO:0004672">
    <property type="term" value="F:protein kinase activity"/>
    <property type="evidence" value="ECO:0007669"/>
    <property type="project" value="InterPro"/>
</dbReference>
<keyword evidence="4" id="KW-1185">Reference proteome</keyword>
<dbReference type="InterPro" id="IPR011009">
    <property type="entry name" value="Kinase-like_dom_sf"/>
</dbReference>
<feature type="domain" description="Fungal-type protein kinase" evidence="2">
    <location>
        <begin position="351"/>
        <end position="486"/>
    </location>
</feature>
<gene>
    <name evidence="3" type="ORF">AAE3_LOCUS5072</name>
</gene>
<feature type="compositionally biased region" description="Polar residues" evidence="1">
    <location>
        <begin position="663"/>
        <end position="687"/>
    </location>
</feature>
<comment type="caution">
    <text evidence="3">The sequence shown here is derived from an EMBL/GenBank/DDBJ whole genome shotgun (WGS) entry which is preliminary data.</text>
</comment>
<proteinExistence type="predicted"/>
<feature type="compositionally biased region" description="Pro residues" evidence="1">
    <location>
        <begin position="621"/>
        <end position="630"/>
    </location>
</feature>
<dbReference type="AlphaFoldDB" id="A0A8S0WQH5"/>
<dbReference type="InterPro" id="IPR040976">
    <property type="entry name" value="Pkinase_fungal"/>
</dbReference>
<dbReference type="EMBL" id="CACVBS010000037">
    <property type="protein sequence ID" value="CAA7262942.1"/>
    <property type="molecule type" value="Genomic_DNA"/>
</dbReference>
<dbReference type="InterPro" id="IPR008266">
    <property type="entry name" value="Tyr_kinase_AS"/>
</dbReference>
<dbReference type="Proteomes" id="UP000467700">
    <property type="component" value="Unassembled WGS sequence"/>
</dbReference>
<dbReference type="PANTHER" id="PTHR38248">
    <property type="entry name" value="FUNK1 6"/>
    <property type="match status" value="1"/>
</dbReference>
<reference evidence="3 4" key="1">
    <citation type="submission" date="2020-01" db="EMBL/GenBank/DDBJ databases">
        <authorList>
            <person name="Gupta K D."/>
        </authorList>
    </citation>
    <scope>NUCLEOTIDE SEQUENCE [LARGE SCALE GENOMIC DNA]</scope>
</reference>
<feature type="compositionally biased region" description="Basic residues" evidence="1">
    <location>
        <begin position="695"/>
        <end position="705"/>
    </location>
</feature>
<dbReference type="Pfam" id="PF17667">
    <property type="entry name" value="Pkinase_fungal"/>
    <property type="match status" value="2"/>
</dbReference>
<dbReference type="PANTHER" id="PTHR38248:SF2">
    <property type="entry name" value="FUNK1 11"/>
    <property type="match status" value="1"/>
</dbReference>
<evidence type="ECO:0000259" key="2">
    <source>
        <dbReference type="Pfam" id="PF17667"/>
    </source>
</evidence>
<evidence type="ECO:0000256" key="1">
    <source>
        <dbReference type="SAM" id="MobiDB-lite"/>
    </source>
</evidence>
<accession>A0A8S0WQH5</accession>
<dbReference type="OrthoDB" id="5584477at2759"/>
<organism evidence="3 4">
    <name type="scientific">Cyclocybe aegerita</name>
    <name type="common">Black poplar mushroom</name>
    <name type="synonym">Agrocybe aegerita</name>
    <dbReference type="NCBI Taxonomy" id="1973307"/>
    <lineage>
        <taxon>Eukaryota</taxon>
        <taxon>Fungi</taxon>
        <taxon>Dikarya</taxon>
        <taxon>Basidiomycota</taxon>
        <taxon>Agaricomycotina</taxon>
        <taxon>Agaricomycetes</taxon>
        <taxon>Agaricomycetidae</taxon>
        <taxon>Agaricales</taxon>
        <taxon>Agaricineae</taxon>
        <taxon>Bolbitiaceae</taxon>
        <taxon>Cyclocybe</taxon>
    </lineage>
</organism>
<evidence type="ECO:0000313" key="4">
    <source>
        <dbReference type="Proteomes" id="UP000467700"/>
    </source>
</evidence>
<sequence>MTPILEEELKDSIQMADEEYFQRVVVGRVHSSVRGTSESSIKAFVEQHPQYDCKRKSWKGVYKRPEAKLYSPFCELFESVIEDFKIENRAVIDTHKTEVHHREGSERLGNNDVKTSPDLFVFGKGSNFHSEKIDPSPQANYTYCASPCEVKTEQNLKEGIVTQVGVYARQCFIQQGNRKYVYSLVMTEKQAFLLQFDRNGVFRSLPVDIHKEPEKFVYFILLVCSPDPSVLGFDTNIYWRGDKRYIEMFDTDDTDTRARIEYEILRVDGRPFIFRRNIRGRGTVCWKVKDPTGKVRIIKDSWQADGRALEKDLLKKVQGLKGVGQMVACEDDRPSIEVLRGMEGHDLPDGISDRFPRRLVLEAYGNTIDNFTSRTQFLCAFRDAVAGHQNMWNKNILHRDISTNNILIGEDDAEDGNRGVVIDLDMAVELPRLASLAGVDFRTGTKAFQSIAVIASAEARAKGRKCPSHDHLDDLESFFYVFCWICMGYTAIGLPLDPPPDIHTRWETLDEPNLAVSKEHFILVPHGRGSETDEVTQNFGQLFQDVLDAYRSFLAPHISRKSKRDLKPQILEELQSSSKTDYATVLTILDTAITKLKEEETEEESEKRRSLQALILGRRPSPMPSPPRGPSSPSEGRSSSLKRGRNDRGDATVDDDVPPPKRPQSNSVSRTVSTASESRMQTRSHPMQSGEGKGRLRGRAAARGK</sequence>
<name>A0A8S0WQH5_CYCAE</name>
<protein>
    <recommendedName>
        <fullName evidence="2">Fungal-type protein kinase domain-containing protein</fullName>
    </recommendedName>
</protein>
<feature type="domain" description="Fungal-type protein kinase" evidence="2">
    <location>
        <begin position="144"/>
        <end position="330"/>
    </location>
</feature>